<name>A0A1M5Y5N1_9FIRM</name>
<feature type="transmembrane region" description="Helical" evidence="6">
    <location>
        <begin position="368"/>
        <end position="387"/>
    </location>
</feature>
<dbReference type="OrthoDB" id="9775950at2"/>
<dbReference type="PIRSF" id="PIRSF038958">
    <property type="entry name" value="PG_synth_SpoVB"/>
    <property type="match status" value="1"/>
</dbReference>
<dbReference type="EMBL" id="FQXR01000009">
    <property type="protein sequence ID" value="SHI07357.1"/>
    <property type="molecule type" value="Genomic_DNA"/>
</dbReference>
<feature type="transmembrane region" description="Helical" evidence="6">
    <location>
        <begin position="87"/>
        <end position="107"/>
    </location>
</feature>
<evidence type="ECO:0000256" key="5">
    <source>
        <dbReference type="ARBA" id="ARBA00023136"/>
    </source>
</evidence>
<dbReference type="InterPro" id="IPR050833">
    <property type="entry name" value="Poly_Biosynth_Transport"/>
</dbReference>
<feature type="transmembrane region" description="Helical" evidence="6">
    <location>
        <begin position="426"/>
        <end position="445"/>
    </location>
</feature>
<dbReference type="RefSeq" id="WP_072744657.1">
    <property type="nucleotide sequence ID" value="NZ_FQXR01000009.1"/>
</dbReference>
<feature type="transmembrane region" description="Helical" evidence="6">
    <location>
        <begin position="47"/>
        <end position="66"/>
    </location>
</feature>
<keyword evidence="2" id="KW-1003">Cell membrane</keyword>
<dbReference type="STRING" id="1123281.SAMN02745180_02007"/>
<keyword evidence="5 6" id="KW-0472">Membrane</keyword>
<reference evidence="7 8" key="1">
    <citation type="submission" date="2016-11" db="EMBL/GenBank/DDBJ databases">
        <authorList>
            <person name="Jaros S."/>
            <person name="Januszkiewicz K."/>
            <person name="Wedrychowicz H."/>
        </authorList>
    </citation>
    <scope>NUCLEOTIDE SEQUENCE [LARGE SCALE GENOMIC DNA]</scope>
    <source>
        <strain evidence="7 8">DSM 13106</strain>
    </source>
</reference>
<evidence type="ECO:0000256" key="6">
    <source>
        <dbReference type="SAM" id="Phobius"/>
    </source>
</evidence>
<evidence type="ECO:0000313" key="8">
    <source>
        <dbReference type="Proteomes" id="UP000184389"/>
    </source>
</evidence>
<sequence length="537" mass="57864">MTKENFLKGAAILGAAGIVVKILGAFYRIPIGNIIKTEGMGYYQTAYPLYVLLLTISTSGFPVAIAKLVSEKRALGDFRGAHKVFKVALAGLFICGIITSFLVYTFAENIVESLGNKNAYYALIALVPALFFVPMMSAFRGYFQGRQSMTPTAISQISEQSFRVAAGLFFTYYLLDRGIPIAAGGASFGGSIGAIAGTLAIFIIYLSKKGEINEEIESSKNVEEETTGKIIKSLLAIAIPITIGASIAPIMDTIDAAIVMKRLQFVGFSEFEANDLYGQLKGLAQTLINLPQVFSMALAISLVPAISEAHAKKQYGEIRSIVSSGVRVTLLIGLPAAFGLFVLAKPIIRLLYFKNTAEALNSTGEILMYLSFGVIFLTLVQSLTAILQGIGRPIIPVRNLAVGAVAKIVLAYVLTGIPSINVKGSAISTVVAYLIASTLDLISVKKYTKIKFNIGEVFIRPFISAVGMAVIAKVSHILFYSLIGDKLATIIAIFMGIITYFLLLMRTGSLTYEDFKLLPKGEKMAKTLVKLKLLRIS</sequence>
<feature type="transmembrane region" description="Helical" evidence="6">
    <location>
        <begin position="399"/>
        <end position="420"/>
    </location>
</feature>
<dbReference type="InterPro" id="IPR024923">
    <property type="entry name" value="PG_synth_SpoVB"/>
</dbReference>
<comment type="subcellular location">
    <subcellularLocation>
        <location evidence="1">Cell membrane</location>
        <topology evidence="1">Multi-pass membrane protein</topology>
    </subcellularLocation>
</comment>
<dbReference type="PANTHER" id="PTHR30250:SF21">
    <property type="entry name" value="LIPID II FLIPPASE MURJ"/>
    <property type="match status" value="1"/>
</dbReference>
<feature type="transmembrane region" description="Helical" evidence="6">
    <location>
        <begin position="119"/>
        <end position="139"/>
    </location>
</feature>
<feature type="transmembrane region" description="Helical" evidence="6">
    <location>
        <begin position="181"/>
        <end position="206"/>
    </location>
</feature>
<dbReference type="InterPro" id="IPR002797">
    <property type="entry name" value="Polysacc_synth"/>
</dbReference>
<evidence type="ECO:0000256" key="2">
    <source>
        <dbReference type="ARBA" id="ARBA00022475"/>
    </source>
</evidence>
<dbReference type="GO" id="GO:0005886">
    <property type="term" value="C:plasma membrane"/>
    <property type="evidence" value="ECO:0007669"/>
    <property type="project" value="UniProtKB-SubCell"/>
</dbReference>
<feature type="transmembrane region" description="Helical" evidence="6">
    <location>
        <begin position="287"/>
        <end position="307"/>
    </location>
</feature>
<feature type="transmembrane region" description="Helical" evidence="6">
    <location>
        <begin position="230"/>
        <end position="251"/>
    </location>
</feature>
<feature type="transmembrane region" description="Helical" evidence="6">
    <location>
        <begin position="487"/>
        <end position="505"/>
    </location>
</feature>
<protein>
    <submittedName>
        <fullName evidence="7">Stage V sporulation protein B</fullName>
    </submittedName>
</protein>
<organism evidence="7 8">
    <name type="scientific">Sporanaerobacter acetigenes DSM 13106</name>
    <dbReference type="NCBI Taxonomy" id="1123281"/>
    <lineage>
        <taxon>Bacteria</taxon>
        <taxon>Bacillati</taxon>
        <taxon>Bacillota</taxon>
        <taxon>Tissierellia</taxon>
        <taxon>Tissierellales</taxon>
        <taxon>Sporanaerobacteraceae</taxon>
        <taxon>Sporanaerobacter</taxon>
    </lineage>
</organism>
<dbReference type="AlphaFoldDB" id="A0A1M5Y5N1"/>
<dbReference type="Proteomes" id="UP000184389">
    <property type="component" value="Unassembled WGS sequence"/>
</dbReference>
<keyword evidence="8" id="KW-1185">Reference proteome</keyword>
<keyword evidence="4 6" id="KW-1133">Transmembrane helix</keyword>
<evidence type="ECO:0000256" key="3">
    <source>
        <dbReference type="ARBA" id="ARBA00022692"/>
    </source>
</evidence>
<evidence type="ECO:0000313" key="7">
    <source>
        <dbReference type="EMBL" id="SHI07357.1"/>
    </source>
</evidence>
<evidence type="ECO:0000256" key="1">
    <source>
        <dbReference type="ARBA" id="ARBA00004651"/>
    </source>
</evidence>
<evidence type="ECO:0000256" key="4">
    <source>
        <dbReference type="ARBA" id="ARBA00022989"/>
    </source>
</evidence>
<feature type="transmembrane region" description="Helical" evidence="6">
    <location>
        <begin position="160"/>
        <end position="175"/>
    </location>
</feature>
<gene>
    <name evidence="7" type="ORF">SAMN02745180_02007</name>
</gene>
<dbReference type="PANTHER" id="PTHR30250">
    <property type="entry name" value="PST FAMILY PREDICTED COLANIC ACID TRANSPORTER"/>
    <property type="match status" value="1"/>
</dbReference>
<feature type="transmembrane region" description="Helical" evidence="6">
    <location>
        <begin position="457"/>
        <end position="481"/>
    </location>
</feature>
<proteinExistence type="predicted"/>
<feature type="transmembrane region" description="Helical" evidence="6">
    <location>
        <begin position="7"/>
        <end position="27"/>
    </location>
</feature>
<accession>A0A1M5Y5N1</accession>
<feature type="transmembrane region" description="Helical" evidence="6">
    <location>
        <begin position="328"/>
        <end position="348"/>
    </location>
</feature>
<keyword evidence="3 6" id="KW-0812">Transmembrane</keyword>
<dbReference type="Pfam" id="PF01943">
    <property type="entry name" value="Polysacc_synt"/>
    <property type="match status" value="1"/>
</dbReference>
<dbReference type="CDD" id="cd13124">
    <property type="entry name" value="MATE_SpoVB_like"/>
    <property type="match status" value="1"/>
</dbReference>